<organism evidence="1 2">
    <name type="scientific">Bacteroides luti</name>
    <dbReference type="NCBI Taxonomy" id="1297750"/>
    <lineage>
        <taxon>Bacteria</taxon>
        <taxon>Pseudomonadati</taxon>
        <taxon>Bacteroidota</taxon>
        <taxon>Bacteroidia</taxon>
        <taxon>Bacteroidales</taxon>
        <taxon>Bacteroidaceae</taxon>
        <taxon>Bacteroides</taxon>
    </lineage>
</organism>
<name>A0A1M5H903_9BACE</name>
<gene>
    <name evidence="1" type="ORF">SAMN05444405_1253</name>
</gene>
<proteinExistence type="predicted"/>
<dbReference type="Proteomes" id="UP000184509">
    <property type="component" value="Unassembled WGS sequence"/>
</dbReference>
<evidence type="ECO:0000313" key="1">
    <source>
        <dbReference type="EMBL" id="SHG12363.1"/>
    </source>
</evidence>
<dbReference type="AlphaFoldDB" id="A0A1M5H903"/>
<evidence type="ECO:0000313" key="2">
    <source>
        <dbReference type="Proteomes" id="UP000184509"/>
    </source>
</evidence>
<keyword evidence="2" id="KW-1185">Reference proteome</keyword>
<protein>
    <submittedName>
        <fullName evidence="1">Uncharacterized protein</fullName>
    </submittedName>
</protein>
<accession>A0A1M5H903</accession>
<dbReference type="EMBL" id="FQTV01000025">
    <property type="protein sequence ID" value="SHG12363.1"/>
    <property type="molecule type" value="Genomic_DNA"/>
</dbReference>
<reference evidence="1 2" key="1">
    <citation type="submission" date="2016-11" db="EMBL/GenBank/DDBJ databases">
        <authorList>
            <person name="Jaros S."/>
            <person name="Januszkiewicz K."/>
            <person name="Wedrychowicz H."/>
        </authorList>
    </citation>
    <scope>NUCLEOTIDE SEQUENCE [LARGE SCALE GENOMIC DNA]</scope>
    <source>
        <strain evidence="1 2">DSM 26991</strain>
    </source>
</reference>
<sequence>MFVPAKKMEGCYKNRFTNTDYSVESFVFVSKNN</sequence>